<dbReference type="EMBL" id="NUXH01000019">
    <property type="protein sequence ID" value="PFL72955.1"/>
    <property type="molecule type" value="Genomic_DNA"/>
</dbReference>
<sequence>MVKFSSKDKIQAVKRYLEATEGGKNATVIVIVNLATKRIHPALYSVMLTLISSKFLHLIKQTNRQL</sequence>
<reference evidence="1 2" key="1">
    <citation type="submission" date="2017-09" db="EMBL/GenBank/DDBJ databases">
        <title>Large-scale bioinformatics analysis of Bacillus genomes uncovers conserved roles of natural products in bacterial physiology.</title>
        <authorList>
            <consortium name="Agbiome Team Llc"/>
            <person name="Bleich R.M."/>
            <person name="Grubbs K.J."/>
            <person name="Santa Maria K.C."/>
            <person name="Allen S.E."/>
            <person name="Farag S."/>
            <person name="Shank E.A."/>
            <person name="Bowers A."/>
        </authorList>
    </citation>
    <scope>NUCLEOTIDE SEQUENCE [LARGE SCALE GENOMIC DNA]</scope>
    <source>
        <strain evidence="1 2">AFS081271</strain>
    </source>
</reference>
<dbReference type="AlphaFoldDB" id="A0A2B0Y6B0"/>
<proteinExistence type="predicted"/>
<evidence type="ECO:0000313" key="2">
    <source>
        <dbReference type="Proteomes" id="UP000222851"/>
    </source>
</evidence>
<dbReference type="Proteomes" id="UP000222851">
    <property type="component" value="Unassembled WGS sequence"/>
</dbReference>
<protein>
    <submittedName>
        <fullName evidence="1">Uncharacterized protein</fullName>
    </submittedName>
</protein>
<name>A0A2B0Y6B0_BACAN</name>
<accession>A0A2B0Y6B0</accession>
<evidence type="ECO:0000313" key="1">
    <source>
        <dbReference type="EMBL" id="PFL72955.1"/>
    </source>
</evidence>
<gene>
    <name evidence="1" type="ORF">COJ30_05370</name>
</gene>
<organism evidence="1 2">
    <name type="scientific">Bacillus anthracis</name>
    <name type="common">anthrax bacterium</name>
    <dbReference type="NCBI Taxonomy" id="1392"/>
    <lineage>
        <taxon>Bacteria</taxon>
        <taxon>Bacillati</taxon>
        <taxon>Bacillota</taxon>
        <taxon>Bacilli</taxon>
        <taxon>Bacillales</taxon>
        <taxon>Bacillaceae</taxon>
        <taxon>Bacillus</taxon>
        <taxon>Bacillus cereus group</taxon>
    </lineage>
</organism>
<comment type="caution">
    <text evidence="1">The sequence shown here is derived from an EMBL/GenBank/DDBJ whole genome shotgun (WGS) entry which is preliminary data.</text>
</comment>